<comment type="catalytic activity">
    <reaction evidence="9 10">
        <text>L-cysteinyl-[protein] + hexadecanoyl-CoA = S-hexadecanoyl-L-cysteinyl-[protein] + CoA</text>
        <dbReference type="Rhea" id="RHEA:36683"/>
        <dbReference type="Rhea" id="RHEA-COMP:10131"/>
        <dbReference type="Rhea" id="RHEA-COMP:11032"/>
        <dbReference type="ChEBI" id="CHEBI:29950"/>
        <dbReference type="ChEBI" id="CHEBI:57287"/>
        <dbReference type="ChEBI" id="CHEBI:57379"/>
        <dbReference type="ChEBI" id="CHEBI:74151"/>
        <dbReference type="EC" id="2.3.1.225"/>
    </reaction>
</comment>
<dbReference type="PANTHER" id="PTHR22883">
    <property type="entry name" value="ZINC FINGER DHHC DOMAIN CONTAINING PROTEIN"/>
    <property type="match status" value="1"/>
</dbReference>
<comment type="domain">
    <text evidence="10">The DHHC domain is required for palmitoyltransferase activity.</text>
</comment>
<evidence type="ECO:0000256" key="9">
    <source>
        <dbReference type="ARBA" id="ARBA00048048"/>
    </source>
</evidence>
<dbReference type="EMBL" id="MBFT01000496">
    <property type="protein sequence ID" value="PVU90140.1"/>
    <property type="molecule type" value="Genomic_DNA"/>
</dbReference>
<accession>A0A2T9YCT0</accession>
<dbReference type="GO" id="GO:0016020">
    <property type="term" value="C:membrane"/>
    <property type="evidence" value="ECO:0007669"/>
    <property type="project" value="UniProtKB-SubCell"/>
</dbReference>
<evidence type="ECO:0000256" key="3">
    <source>
        <dbReference type="ARBA" id="ARBA00022692"/>
    </source>
</evidence>
<dbReference type="AlphaFoldDB" id="A0A2T9YCT0"/>
<dbReference type="InterPro" id="IPR039859">
    <property type="entry name" value="PFA4/ZDH16/20/ERF2-like"/>
</dbReference>
<feature type="transmembrane region" description="Helical" evidence="10">
    <location>
        <begin position="56"/>
        <end position="78"/>
    </location>
</feature>
<dbReference type="Proteomes" id="UP000245699">
    <property type="component" value="Unassembled WGS sequence"/>
</dbReference>
<gene>
    <name evidence="12" type="ORF">BB559_004770</name>
</gene>
<dbReference type="GO" id="GO:0005794">
    <property type="term" value="C:Golgi apparatus"/>
    <property type="evidence" value="ECO:0007669"/>
    <property type="project" value="TreeGrafter"/>
</dbReference>
<organism evidence="12 13">
    <name type="scientific">Furculomyces boomerangus</name>
    <dbReference type="NCBI Taxonomy" id="61424"/>
    <lineage>
        <taxon>Eukaryota</taxon>
        <taxon>Fungi</taxon>
        <taxon>Fungi incertae sedis</taxon>
        <taxon>Zoopagomycota</taxon>
        <taxon>Kickxellomycotina</taxon>
        <taxon>Harpellomycetes</taxon>
        <taxon>Harpellales</taxon>
        <taxon>Harpellaceae</taxon>
        <taxon>Furculomyces</taxon>
    </lineage>
</organism>
<feature type="domain" description="Palmitoyltransferase DHHC" evidence="11">
    <location>
        <begin position="109"/>
        <end position="240"/>
    </location>
</feature>
<keyword evidence="6" id="KW-0564">Palmitate</keyword>
<evidence type="ECO:0000259" key="11">
    <source>
        <dbReference type="Pfam" id="PF01529"/>
    </source>
</evidence>
<dbReference type="PANTHER" id="PTHR22883:SF483">
    <property type="entry name" value="PALMITOYLTRANSFERASE"/>
    <property type="match status" value="1"/>
</dbReference>
<dbReference type="OrthoDB" id="9909019at2759"/>
<keyword evidence="5 10" id="KW-0472">Membrane</keyword>
<evidence type="ECO:0000313" key="13">
    <source>
        <dbReference type="Proteomes" id="UP000245699"/>
    </source>
</evidence>
<keyword evidence="8 10" id="KW-0012">Acyltransferase</keyword>
<comment type="subcellular location">
    <subcellularLocation>
        <location evidence="1">Membrane</location>
        <topology evidence="1">Multi-pass membrane protein</topology>
    </subcellularLocation>
</comment>
<evidence type="ECO:0000256" key="8">
    <source>
        <dbReference type="ARBA" id="ARBA00023315"/>
    </source>
</evidence>
<dbReference type="EC" id="2.3.1.225" evidence="10"/>
<evidence type="ECO:0000256" key="7">
    <source>
        <dbReference type="ARBA" id="ARBA00023288"/>
    </source>
</evidence>
<dbReference type="InterPro" id="IPR001594">
    <property type="entry name" value="Palmitoyltrfase_DHHC"/>
</dbReference>
<dbReference type="PROSITE" id="PS50216">
    <property type="entry name" value="DHHC"/>
    <property type="match status" value="1"/>
</dbReference>
<reference evidence="12 13" key="1">
    <citation type="journal article" date="2018" name="MBio">
        <title>Comparative Genomics Reveals the Core Gene Toolbox for the Fungus-Insect Symbiosis.</title>
        <authorList>
            <person name="Wang Y."/>
            <person name="Stata M."/>
            <person name="Wang W."/>
            <person name="Stajich J.E."/>
            <person name="White M.M."/>
            <person name="Moncalvo J.M."/>
        </authorList>
    </citation>
    <scope>NUCLEOTIDE SEQUENCE [LARGE SCALE GENOMIC DNA]</scope>
    <source>
        <strain evidence="12 13">AUS-77-4</strain>
    </source>
</reference>
<keyword evidence="13" id="KW-1185">Reference proteome</keyword>
<dbReference type="GO" id="GO:0019706">
    <property type="term" value="F:protein-cysteine S-palmitoyltransferase activity"/>
    <property type="evidence" value="ECO:0007669"/>
    <property type="project" value="UniProtKB-EC"/>
</dbReference>
<dbReference type="GO" id="GO:0006612">
    <property type="term" value="P:protein targeting to membrane"/>
    <property type="evidence" value="ECO:0007669"/>
    <property type="project" value="TreeGrafter"/>
</dbReference>
<sequence>MPFKFNDVQDLLNEKKKKAVVQKYKGSPNFCRMFVSLYGLGLLYFIFNVWNRLNEIGIGIKLRMVIISLLFTNIYSFYSASKKDPGYLTKENVETVCKMYNWDGIYYVKKDCYTCNFIKPARSKHCSICNRCIAVYDHHCVWINSCVGLRNYKWFMMFLLTFIVICGWGSSVMFQLLVRNHNMHEVYKMKRFDIRSNSYKNLTDTDTVMAHLKIQPGLTILFAILTFLIPSLIFYTLYQMSLLPKSKVLSSTDSSVIQNEPTDYFYKPEDASKLSKEKWELAVEEDLINPYRKPSLSNTKMYFSF</sequence>
<comment type="similarity">
    <text evidence="10">Belongs to the DHHC palmitoyltransferase family.</text>
</comment>
<keyword evidence="2 10" id="KW-0808">Transferase</keyword>
<keyword evidence="4 10" id="KW-1133">Transmembrane helix</keyword>
<evidence type="ECO:0000256" key="4">
    <source>
        <dbReference type="ARBA" id="ARBA00022989"/>
    </source>
</evidence>
<evidence type="ECO:0000256" key="2">
    <source>
        <dbReference type="ARBA" id="ARBA00022679"/>
    </source>
</evidence>
<comment type="caution">
    <text evidence="12">The sequence shown here is derived from an EMBL/GenBank/DDBJ whole genome shotgun (WGS) entry which is preliminary data.</text>
</comment>
<evidence type="ECO:0000313" key="12">
    <source>
        <dbReference type="EMBL" id="PVU90140.1"/>
    </source>
</evidence>
<keyword evidence="7" id="KW-0449">Lipoprotein</keyword>
<evidence type="ECO:0000256" key="1">
    <source>
        <dbReference type="ARBA" id="ARBA00004141"/>
    </source>
</evidence>
<feature type="transmembrane region" description="Helical" evidence="10">
    <location>
        <begin position="218"/>
        <end position="238"/>
    </location>
</feature>
<evidence type="ECO:0000256" key="10">
    <source>
        <dbReference type="RuleBase" id="RU079119"/>
    </source>
</evidence>
<keyword evidence="3 10" id="KW-0812">Transmembrane</keyword>
<name>A0A2T9YCT0_9FUNG</name>
<dbReference type="GO" id="GO:0005783">
    <property type="term" value="C:endoplasmic reticulum"/>
    <property type="evidence" value="ECO:0007669"/>
    <property type="project" value="TreeGrafter"/>
</dbReference>
<evidence type="ECO:0000256" key="5">
    <source>
        <dbReference type="ARBA" id="ARBA00023136"/>
    </source>
</evidence>
<evidence type="ECO:0000256" key="6">
    <source>
        <dbReference type="ARBA" id="ARBA00023139"/>
    </source>
</evidence>
<feature type="transmembrane region" description="Helical" evidence="10">
    <location>
        <begin position="30"/>
        <end position="50"/>
    </location>
</feature>
<protein>
    <recommendedName>
        <fullName evidence="10">Palmitoyltransferase</fullName>
        <ecNumber evidence="10">2.3.1.225</ecNumber>
    </recommendedName>
</protein>
<proteinExistence type="inferred from homology"/>
<dbReference type="Pfam" id="PF01529">
    <property type="entry name" value="DHHC"/>
    <property type="match status" value="1"/>
</dbReference>
<feature type="transmembrane region" description="Helical" evidence="10">
    <location>
        <begin position="154"/>
        <end position="178"/>
    </location>
</feature>